<proteinExistence type="inferred from homology"/>
<dbReference type="NCBIfam" id="TIGR02432">
    <property type="entry name" value="lysidine_TilS_N"/>
    <property type="match status" value="1"/>
</dbReference>
<dbReference type="HAMAP" id="MF_01161">
    <property type="entry name" value="tRNA_Ile_lys_synt"/>
    <property type="match status" value="1"/>
</dbReference>
<dbReference type="PANTHER" id="PTHR43033:SF1">
    <property type="entry name" value="TRNA(ILE)-LYSIDINE SYNTHASE-RELATED"/>
    <property type="match status" value="1"/>
</dbReference>
<organism evidence="9 10">
    <name type="scientific">Chelatococcus composti</name>
    <dbReference type="NCBI Taxonomy" id="1743235"/>
    <lineage>
        <taxon>Bacteria</taxon>
        <taxon>Pseudomonadati</taxon>
        <taxon>Pseudomonadota</taxon>
        <taxon>Alphaproteobacteria</taxon>
        <taxon>Hyphomicrobiales</taxon>
        <taxon>Chelatococcaceae</taxon>
        <taxon>Chelatococcus</taxon>
    </lineage>
</organism>
<keyword evidence="10" id="KW-1185">Reference proteome</keyword>
<dbReference type="GO" id="GO:0032267">
    <property type="term" value="F:tRNA(Ile)-lysidine synthase activity"/>
    <property type="evidence" value="ECO:0007669"/>
    <property type="project" value="UniProtKB-EC"/>
</dbReference>
<evidence type="ECO:0000313" key="9">
    <source>
        <dbReference type="EMBL" id="MBB6167933.1"/>
    </source>
</evidence>
<dbReference type="Pfam" id="PF01171">
    <property type="entry name" value="ATP_bind_3"/>
    <property type="match status" value="1"/>
</dbReference>
<feature type="domain" description="tRNA(Ile)-lysidine/2-thiocytidine synthase N-terminal" evidence="8">
    <location>
        <begin position="30"/>
        <end position="211"/>
    </location>
</feature>
<evidence type="ECO:0000256" key="7">
    <source>
        <dbReference type="SAM" id="MobiDB-lite"/>
    </source>
</evidence>
<dbReference type="RefSeq" id="WP_183333913.1">
    <property type="nucleotide sequence ID" value="NZ_BMHX01000003.1"/>
</dbReference>
<dbReference type="EC" id="6.3.4.19" evidence="6"/>
<name>A0A841KES9_9HYPH</name>
<dbReference type="Gene3D" id="3.40.50.620">
    <property type="entry name" value="HUPs"/>
    <property type="match status" value="1"/>
</dbReference>
<dbReference type="InterPro" id="IPR011063">
    <property type="entry name" value="TilS/TtcA_N"/>
</dbReference>
<gene>
    <name evidence="6" type="primary">tilS</name>
    <name evidence="9" type="ORF">HNQ73_001556</name>
</gene>
<keyword evidence="4 6" id="KW-0067">ATP-binding</keyword>
<comment type="subcellular location">
    <subcellularLocation>
        <location evidence="6">Cytoplasm</location>
    </subcellularLocation>
</comment>
<dbReference type="AlphaFoldDB" id="A0A841KES9"/>
<comment type="function">
    <text evidence="6">Ligates lysine onto the cytidine present at position 34 of the AUA codon-specific tRNA(Ile) that contains the anticodon CAU, in an ATP-dependent manner. Cytidine is converted to lysidine, thus changing the amino acid specificity of the tRNA from methionine to isoleucine.</text>
</comment>
<dbReference type="GO" id="GO:0006400">
    <property type="term" value="P:tRNA modification"/>
    <property type="evidence" value="ECO:0007669"/>
    <property type="project" value="UniProtKB-UniRule"/>
</dbReference>
<evidence type="ECO:0000259" key="8">
    <source>
        <dbReference type="Pfam" id="PF01171"/>
    </source>
</evidence>
<accession>A0A841KES9</accession>
<evidence type="ECO:0000256" key="4">
    <source>
        <dbReference type="ARBA" id="ARBA00022840"/>
    </source>
</evidence>
<dbReference type="GO" id="GO:0005524">
    <property type="term" value="F:ATP binding"/>
    <property type="evidence" value="ECO:0007669"/>
    <property type="project" value="UniProtKB-UniRule"/>
</dbReference>
<comment type="caution">
    <text evidence="9">The sequence shown here is derived from an EMBL/GenBank/DDBJ whole genome shotgun (WGS) entry which is preliminary data.</text>
</comment>
<evidence type="ECO:0000256" key="2">
    <source>
        <dbReference type="ARBA" id="ARBA00022694"/>
    </source>
</evidence>
<comment type="similarity">
    <text evidence="6">Belongs to the tRNA(Ile)-lysidine synthase family.</text>
</comment>
<dbReference type="PANTHER" id="PTHR43033">
    <property type="entry name" value="TRNA(ILE)-LYSIDINE SYNTHASE-RELATED"/>
    <property type="match status" value="1"/>
</dbReference>
<evidence type="ECO:0000256" key="5">
    <source>
        <dbReference type="ARBA" id="ARBA00048539"/>
    </source>
</evidence>
<comment type="catalytic activity">
    <reaction evidence="5 6">
        <text>cytidine(34) in tRNA(Ile2) + L-lysine + ATP = lysidine(34) in tRNA(Ile2) + AMP + diphosphate + H(+)</text>
        <dbReference type="Rhea" id="RHEA:43744"/>
        <dbReference type="Rhea" id="RHEA-COMP:10625"/>
        <dbReference type="Rhea" id="RHEA-COMP:10670"/>
        <dbReference type="ChEBI" id="CHEBI:15378"/>
        <dbReference type="ChEBI" id="CHEBI:30616"/>
        <dbReference type="ChEBI" id="CHEBI:32551"/>
        <dbReference type="ChEBI" id="CHEBI:33019"/>
        <dbReference type="ChEBI" id="CHEBI:82748"/>
        <dbReference type="ChEBI" id="CHEBI:83665"/>
        <dbReference type="ChEBI" id="CHEBI:456215"/>
        <dbReference type="EC" id="6.3.4.19"/>
    </reaction>
</comment>
<protein>
    <recommendedName>
        <fullName evidence="6">tRNA(Ile)-lysidine synthase</fullName>
        <ecNumber evidence="6">6.3.4.19</ecNumber>
    </recommendedName>
    <alternativeName>
        <fullName evidence="6">tRNA(Ile)-2-lysyl-cytidine synthase</fullName>
    </alternativeName>
    <alternativeName>
        <fullName evidence="6">tRNA(Ile)-lysidine synthetase</fullName>
    </alternativeName>
</protein>
<dbReference type="EMBL" id="JACHEH010000003">
    <property type="protein sequence ID" value="MBB6167933.1"/>
    <property type="molecule type" value="Genomic_DNA"/>
</dbReference>
<keyword evidence="6" id="KW-0963">Cytoplasm</keyword>
<feature type="binding site" evidence="6">
    <location>
        <begin position="35"/>
        <end position="40"/>
    </location>
    <ligand>
        <name>ATP</name>
        <dbReference type="ChEBI" id="CHEBI:30616"/>
    </ligand>
</feature>
<dbReference type="GO" id="GO:0005737">
    <property type="term" value="C:cytoplasm"/>
    <property type="evidence" value="ECO:0007669"/>
    <property type="project" value="UniProtKB-SubCell"/>
</dbReference>
<dbReference type="InterPro" id="IPR012094">
    <property type="entry name" value="tRNA_Ile_lys_synt"/>
</dbReference>
<dbReference type="Proteomes" id="UP000588017">
    <property type="component" value="Unassembled WGS sequence"/>
</dbReference>
<evidence type="ECO:0000256" key="1">
    <source>
        <dbReference type="ARBA" id="ARBA00022598"/>
    </source>
</evidence>
<reference evidence="9 10" key="1">
    <citation type="submission" date="2020-08" db="EMBL/GenBank/DDBJ databases">
        <title>Genomic Encyclopedia of Type Strains, Phase IV (KMG-IV): sequencing the most valuable type-strain genomes for metagenomic binning, comparative biology and taxonomic classification.</title>
        <authorList>
            <person name="Goeker M."/>
        </authorList>
    </citation>
    <scope>NUCLEOTIDE SEQUENCE [LARGE SCALE GENOMIC DNA]</scope>
    <source>
        <strain evidence="9 10">DSM 101465</strain>
    </source>
</reference>
<evidence type="ECO:0000256" key="3">
    <source>
        <dbReference type="ARBA" id="ARBA00022741"/>
    </source>
</evidence>
<feature type="region of interest" description="Disordered" evidence="7">
    <location>
        <begin position="341"/>
        <end position="361"/>
    </location>
</feature>
<dbReference type="CDD" id="cd01992">
    <property type="entry name" value="TilS_N"/>
    <property type="match status" value="1"/>
</dbReference>
<dbReference type="InterPro" id="IPR012795">
    <property type="entry name" value="tRNA_Ile_lys_synt_N"/>
</dbReference>
<evidence type="ECO:0000313" key="10">
    <source>
        <dbReference type="Proteomes" id="UP000588017"/>
    </source>
</evidence>
<dbReference type="InterPro" id="IPR014729">
    <property type="entry name" value="Rossmann-like_a/b/a_fold"/>
</dbReference>
<comment type="domain">
    <text evidence="6">The N-terminal region contains the highly conserved SGGXDS motif, predicted to be a P-loop motif involved in ATP binding.</text>
</comment>
<keyword evidence="3 6" id="KW-0547">Nucleotide-binding</keyword>
<sequence length="361" mass="37521">MSGPSHLDDVPLSRGEIAAVLADLTDSRHLLLAVSGGPDSLALLIAVAGWLHEGGPRPRVSVATVDHRLRAASAAEAEAVARVANDFGLAHATLCWDGEKPARGIPEAARAARYRLLADHAAAIGADCLVTAHHRDDQAETVLMRLAAGSGIAGLAAMRPRVAVAPGLALARPFLPFPKARLVATVAAAGLEAADDPTNRDPAYMRARLRSPAARSAAATLGLTPERLVRLAARAARVDEALAACAAAESSRLVRPLGNGNGSVEVSAEIFDLPEELMLRVLERAVVEAAGGAAGPTVPLRLERLEALVTALRQTREEGRTMRATLAGALVALDVAGSLRIGPEPPRRRGRRAPEKPPTSG</sequence>
<dbReference type="SUPFAM" id="SSF52402">
    <property type="entry name" value="Adenine nucleotide alpha hydrolases-like"/>
    <property type="match status" value="1"/>
</dbReference>
<keyword evidence="2 6" id="KW-0819">tRNA processing</keyword>
<evidence type="ECO:0000256" key="6">
    <source>
        <dbReference type="HAMAP-Rule" id="MF_01161"/>
    </source>
</evidence>
<keyword evidence="1 6" id="KW-0436">Ligase</keyword>